<protein>
    <submittedName>
        <fullName evidence="2">Carboxymuconolactone decarboxylase family protein</fullName>
    </submittedName>
</protein>
<dbReference type="RefSeq" id="WP_175354928.1">
    <property type="nucleotide sequence ID" value="NZ_JABFMT010000042.1"/>
</dbReference>
<dbReference type="Pfam" id="PF02627">
    <property type="entry name" value="CMD"/>
    <property type="match status" value="1"/>
</dbReference>
<dbReference type="NCBIfam" id="TIGR00778">
    <property type="entry name" value="ahpD_dom"/>
    <property type="match status" value="1"/>
</dbReference>
<feature type="domain" description="Carboxymuconolactone decarboxylase-like" evidence="1">
    <location>
        <begin position="14"/>
        <end position="95"/>
    </location>
</feature>
<dbReference type="Gene3D" id="1.20.1290.10">
    <property type="entry name" value="AhpD-like"/>
    <property type="match status" value="1"/>
</dbReference>
<comment type="caution">
    <text evidence="2">The sequence shown here is derived from an EMBL/GenBank/DDBJ whole genome shotgun (WGS) entry which is preliminary data.</text>
</comment>
<dbReference type="PANTHER" id="PTHR34846:SF10">
    <property type="entry name" value="CYTOPLASMIC PROTEIN"/>
    <property type="match status" value="1"/>
</dbReference>
<dbReference type="PANTHER" id="PTHR34846">
    <property type="entry name" value="4-CARBOXYMUCONOLACTONE DECARBOXYLASE FAMILY PROTEIN (AFU_ORTHOLOGUE AFUA_6G11590)"/>
    <property type="match status" value="1"/>
</dbReference>
<accession>A0ABX2M9A7</accession>
<gene>
    <name evidence="2" type="ORF">HNO84_22595</name>
</gene>
<proteinExistence type="predicted"/>
<reference evidence="2 3" key="1">
    <citation type="journal article" date="2020" name="Front. Plant Sci.">
        <title>Isolation of Rhizosphere Bacteria That Improve Quality and Water Stress Tolerance in Greenhouse Ornamentals.</title>
        <authorList>
            <person name="Nordstedt N.P."/>
            <person name="Jones M.L."/>
        </authorList>
    </citation>
    <scope>NUCLEOTIDE SEQUENCE [LARGE SCALE GENOMIC DNA]</scope>
    <source>
        <strain evidence="2 3">C6C2</strain>
    </source>
</reference>
<evidence type="ECO:0000259" key="1">
    <source>
        <dbReference type="Pfam" id="PF02627"/>
    </source>
</evidence>
<organism evidence="2 3">
    <name type="scientific">Herbaspirillum robiniae</name>
    <dbReference type="NCBI Taxonomy" id="2014887"/>
    <lineage>
        <taxon>Bacteria</taxon>
        <taxon>Pseudomonadati</taxon>
        <taxon>Pseudomonadota</taxon>
        <taxon>Betaproteobacteria</taxon>
        <taxon>Burkholderiales</taxon>
        <taxon>Oxalobacteraceae</taxon>
        <taxon>Herbaspirillum</taxon>
    </lineage>
</organism>
<dbReference type="InterPro" id="IPR004675">
    <property type="entry name" value="AhpD_core"/>
</dbReference>
<name>A0ABX2M9A7_9BURK</name>
<sequence length="149" mass="16583">MERPNWFQVSGEGAKALGALHHYVTTGTNLPDDLIHLVFLRVSQINGCAHCIDIHTRDLIKSGMSIDKVVLVPVWNEATYLFSDLERAALAWSEEVTRVSETHASDEAYSAALSIFEEKELVELTIVIAAMNAINRMGISFRMKPRAKA</sequence>
<dbReference type="EMBL" id="JABFMT010000042">
    <property type="protein sequence ID" value="NUU04404.1"/>
    <property type="molecule type" value="Genomic_DNA"/>
</dbReference>
<dbReference type="Proteomes" id="UP000536746">
    <property type="component" value="Unassembled WGS sequence"/>
</dbReference>
<dbReference type="InterPro" id="IPR003779">
    <property type="entry name" value="CMD-like"/>
</dbReference>
<keyword evidence="3" id="KW-1185">Reference proteome</keyword>
<dbReference type="SUPFAM" id="SSF69118">
    <property type="entry name" value="AhpD-like"/>
    <property type="match status" value="1"/>
</dbReference>
<dbReference type="InterPro" id="IPR029032">
    <property type="entry name" value="AhpD-like"/>
</dbReference>
<evidence type="ECO:0000313" key="2">
    <source>
        <dbReference type="EMBL" id="NUU04404.1"/>
    </source>
</evidence>
<evidence type="ECO:0000313" key="3">
    <source>
        <dbReference type="Proteomes" id="UP000536746"/>
    </source>
</evidence>